<organism evidence="1 2">
    <name type="scientific">Schistosoma mansoni</name>
    <name type="common">Blood fluke</name>
    <dbReference type="NCBI Taxonomy" id="6183"/>
    <lineage>
        <taxon>Eukaryota</taxon>
        <taxon>Metazoa</taxon>
        <taxon>Spiralia</taxon>
        <taxon>Lophotrochozoa</taxon>
        <taxon>Platyhelminthes</taxon>
        <taxon>Trematoda</taxon>
        <taxon>Digenea</taxon>
        <taxon>Strigeidida</taxon>
        <taxon>Schistosomatoidea</taxon>
        <taxon>Schistosomatidae</taxon>
        <taxon>Schistosoma</taxon>
    </lineage>
</organism>
<proteinExistence type="predicted"/>
<dbReference type="InParanoid" id="A0A3Q0KJM0"/>
<sequence length="149" mass="16780">MCKEQSSILMDFCQKSIFHKLKSSGWDYIKWYADSAKLVPGCTNPLILAAKQYSNVDVVKLKVAVVLMIPLIDFSKKNVDILSLHSMIETVEQNRVGFLEEVFHEYKSSPNFDIYDSKTTSFSVKLGCYENDGMFMLINAASGLSSDLS</sequence>
<protein>
    <submittedName>
        <fullName evidence="2">Glutaminase</fullName>
    </submittedName>
</protein>
<evidence type="ECO:0000313" key="1">
    <source>
        <dbReference type="Proteomes" id="UP000008854"/>
    </source>
</evidence>
<accession>A0A3Q0KJM0</accession>
<evidence type="ECO:0000313" key="2">
    <source>
        <dbReference type="WBParaSite" id="Smp_097740.1"/>
    </source>
</evidence>
<reference evidence="1" key="1">
    <citation type="journal article" date="2012" name="PLoS Negl. Trop. Dis.">
        <title>A systematically improved high quality genome and transcriptome of the human blood fluke Schistosoma mansoni.</title>
        <authorList>
            <person name="Protasio A.V."/>
            <person name="Tsai I.J."/>
            <person name="Babbage A."/>
            <person name="Nichol S."/>
            <person name="Hunt M."/>
            <person name="Aslett M.A."/>
            <person name="De Silva N."/>
            <person name="Velarde G.S."/>
            <person name="Anderson T.J."/>
            <person name="Clark R.C."/>
            <person name="Davidson C."/>
            <person name="Dillon G.P."/>
            <person name="Holroyd N.E."/>
            <person name="LoVerde P.T."/>
            <person name="Lloyd C."/>
            <person name="McQuillan J."/>
            <person name="Oliveira G."/>
            <person name="Otto T.D."/>
            <person name="Parker-Manuel S.J."/>
            <person name="Quail M.A."/>
            <person name="Wilson R.A."/>
            <person name="Zerlotini A."/>
            <person name="Dunne D.W."/>
            <person name="Berriman M."/>
        </authorList>
    </citation>
    <scope>NUCLEOTIDE SEQUENCE [LARGE SCALE GENOMIC DNA]</scope>
    <source>
        <strain evidence="1">Puerto Rican</strain>
    </source>
</reference>
<name>A0A3Q0KJM0_SCHMA</name>
<dbReference type="AlphaFoldDB" id="A0A3Q0KJM0"/>
<dbReference type="Proteomes" id="UP000008854">
    <property type="component" value="Unassembled WGS sequence"/>
</dbReference>
<reference evidence="2" key="2">
    <citation type="submission" date="2018-12" db="UniProtKB">
        <authorList>
            <consortium name="WormBaseParasite"/>
        </authorList>
    </citation>
    <scope>IDENTIFICATION</scope>
    <source>
        <strain evidence="2">Puerto Rican</strain>
    </source>
</reference>
<keyword evidence="1" id="KW-1185">Reference proteome</keyword>
<dbReference type="WBParaSite" id="Smp_097740.1">
    <property type="protein sequence ID" value="Smp_097740.1"/>
    <property type="gene ID" value="Smp_097740"/>
</dbReference>